<accession>A0ABQ9PLE9</accession>
<comment type="subcellular location">
    <subcellularLocation>
        <location evidence="1">Membrane</location>
        <topology evidence="1">Multi-pass membrane protein</topology>
    </subcellularLocation>
</comment>
<feature type="domain" description="Rhodopsin" evidence="8">
    <location>
        <begin position="39"/>
        <end position="271"/>
    </location>
</feature>
<keyword evidence="2 7" id="KW-0812">Transmembrane</keyword>
<gene>
    <name evidence="9" type="ORF">CLIM01_10483</name>
</gene>
<feature type="compositionally biased region" description="Polar residues" evidence="6">
    <location>
        <begin position="283"/>
        <end position="298"/>
    </location>
</feature>
<keyword evidence="4 7" id="KW-0472">Membrane</keyword>
<feature type="transmembrane region" description="Helical" evidence="7">
    <location>
        <begin position="50"/>
        <end position="72"/>
    </location>
</feature>
<evidence type="ECO:0000256" key="4">
    <source>
        <dbReference type="ARBA" id="ARBA00023136"/>
    </source>
</evidence>
<feature type="transmembrane region" description="Helical" evidence="7">
    <location>
        <begin position="212"/>
        <end position="232"/>
    </location>
</feature>
<evidence type="ECO:0000256" key="5">
    <source>
        <dbReference type="ARBA" id="ARBA00038359"/>
    </source>
</evidence>
<dbReference type="EMBL" id="JARUPT010000389">
    <property type="protein sequence ID" value="KAK0372168.1"/>
    <property type="molecule type" value="Genomic_DNA"/>
</dbReference>
<protein>
    <submittedName>
        <fullName evidence="9">Integral membrane protein</fullName>
    </submittedName>
</protein>
<comment type="similarity">
    <text evidence="5">Belongs to the SAT4 family.</text>
</comment>
<evidence type="ECO:0000256" key="2">
    <source>
        <dbReference type="ARBA" id="ARBA00022692"/>
    </source>
</evidence>
<evidence type="ECO:0000313" key="9">
    <source>
        <dbReference type="EMBL" id="KAK0372168.1"/>
    </source>
</evidence>
<evidence type="ECO:0000256" key="6">
    <source>
        <dbReference type="SAM" id="MobiDB-lite"/>
    </source>
</evidence>
<dbReference type="Proteomes" id="UP001169217">
    <property type="component" value="Unassembled WGS sequence"/>
</dbReference>
<dbReference type="InterPro" id="IPR052337">
    <property type="entry name" value="SAT4-like"/>
</dbReference>
<feature type="transmembrane region" description="Helical" evidence="7">
    <location>
        <begin position="247"/>
        <end position="273"/>
    </location>
</feature>
<feature type="region of interest" description="Disordered" evidence="6">
    <location>
        <begin position="283"/>
        <end position="338"/>
    </location>
</feature>
<evidence type="ECO:0000259" key="8">
    <source>
        <dbReference type="Pfam" id="PF20684"/>
    </source>
</evidence>
<feature type="transmembrane region" description="Helical" evidence="7">
    <location>
        <begin position="136"/>
        <end position="155"/>
    </location>
</feature>
<sequence length="338" mass="36143">MDESTAYGTGSPTSQPWLLLASSLAFGIGGTIALLTLVARLAIRYSDKTLYGAGYTMLLAWVLSIITQSIVIGTSQSITEKLANMLEVVARSARLDLMYIAEAVRLLSHSAAEISIAWFCLNTFTGEWYTKAGKAIIAVIFIYTIVILGLLIFCVTDGGSTERIRPEEGNVRCLAIPMAATAAGIITDLVLVSLPVKPILQLQMTPATKRTVILRWCSPVIAIFASAVRLSFLSSLPSSSDPTMHDAVVMVLMFAEVNLIIICGNMPATLLTIKKLKRKASSETMAGSGSGGECSTSHAPRGLDEFSLQSRDETERPCTGDGDDSSQRGMLATHLSTV</sequence>
<reference evidence="9" key="1">
    <citation type="submission" date="2023-04" db="EMBL/GenBank/DDBJ databases">
        <title>Colletotrichum limetticola genome sequence.</title>
        <authorList>
            <person name="Baroncelli R."/>
        </authorList>
    </citation>
    <scope>NUCLEOTIDE SEQUENCE</scope>
    <source>
        <strain evidence="9">KLA-Anderson</strain>
    </source>
</reference>
<dbReference type="PANTHER" id="PTHR33048:SF47">
    <property type="entry name" value="INTEGRAL MEMBRANE PROTEIN-RELATED"/>
    <property type="match status" value="1"/>
</dbReference>
<organism evidence="9 10">
    <name type="scientific">Colletotrichum limetticola</name>
    <dbReference type="NCBI Taxonomy" id="1209924"/>
    <lineage>
        <taxon>Eukaryota</taxon>
        <taxon>Fungi</taxon>
        <taxon>Dikarya</taxon>
        <taxon>Ascomycota</taxon>
        <taxon>Pezizomycotina</taxon>
        <taxon>Sordariomycetes</taxon>
        <taxon>Hypocreomycetidae</taxon>
        <taxon>Glomerellales</taxon>
        <taxon>Glomerellaceae</taxon>
        <taxon>Colletotrichum</taxon>
        <taxon>Colletotrichum acutatum species complex</taxon>
    </lineage>
</organism>
<proteinExistence type="inferred from homology"/>
<keyword evidence="3 7" id="KW-1133">Transmembrane helix</keyword>
<dbReference type="Pfam" id="PF20684">
    <property type="entry name" value="Fung_rhodopsin"/>
    <property type="match status" value="1"/>
</dbReference>
<keyword evidence="10" id="KW-1185">Reference proteome</keyword>
<dbReference type="PANTHER" id="PTHR33048">
    <property type="entry name" value="PTH11-LIKE INTEGRAL MEMBRANE PROTEIN (AFU_ORTHOLOGUE AFUA_5G11245)"/>
    <property type="match status" value="1"/>
</dbReference>
<evidence type="ECO:0000313" key="10">
    <source>
        <dbReference type="Proteomes" id="UP001169217"/>
    </source>
</evidence>
<dbReference type="InterPro" id="IPR049326">
    <property type="entry name" value="Rhodopsin_dom_fungi"/>
</dbReference>
<evidence type="ECO:0000256" key="1">
    <source>
        <dbReference type="ARBA" id="ARBA00004141"/>
    </source>
</evidence>
<feature type="transmembrane region" description="Helical" evidence="7">
    <location>
        <begin position="17"/>
        <end position="38"/>
    </location>
</feature>
<name>A0ABQ9PLE9_9PEZI</name>
<comment type="caution">
    <text evidence="9">The sequence shown here is derived from an EMBL/GenBank/DDBJ whole genome shotgun (WGS) entry which is preliminary data.</text>
</comment>
<evidence type="ECO:0000256" key="7">
    <source>
        <dbReference type="SAM" id="Phobius"/>
    </source>
</evidence>
<evidence type="ECO:0000256" key="3">
    <source>
        <dbReference type="ARBA" id="ARBA00022989"/>
    </source>
</evidence>